<gene>
    <name evidence="1" type="ORF">DF182_22755</name>
</gene>
<accession>A0A365XUH0</accession>
<reference evidence="1 2" key="1">
    <citation type="submission" date="2018-05" db="EMBL/GenBank/DDBJ databases">
        <title>Chitinophaga sp. K3CV102501T nov., isolated from isolated from a monsoon evergreen broad-leaved forest soil.</title>
        <authorList>
            <person name="Lv Y."/>
        </authorList>
    </citation>
    <scope>NUCLEOTIDE SEQUENCE [LARGE SCALE GENOMIC DNA]</scope>
    <source>
        <strain evidence="1 2">GDMCC 1.1325</strain>
    </source>
</reference>
<dbReference type="EMBL" id="QFFJ01000002">
    <property type="protein sequence ID" value="RBL89344.1"/>
    <property type="molecule type" value="Genomic_DNA"/>
</dbReference>
<name>A0A365XUH0_9BACT</name>
<sequence length="457" mass="50811">MLLLAALVTCLSGYSQKTLISKDTVITYDFLDATKAPGDFLILHKKKVRFRIINVNRSLYTFSWEQATNNYNTTPPAIFSTLNSQALPGEAKSGNESKQAPVQNGFWDRMADYKKKAALLDELSTFQSDISFLQKNCADSFSVIEALALKKTNTFLLGRRQPTYLEAIHTLRNFLTSSVQELKQSYDSLASSFDSAQINLAIAKKEKNAKPDALNDDFSRMKDAMTKATTIHEAVVKYETTGGIQALCNQLLSINAGNFTIYSPEYTANGDDMTVSFSIDPKETMPCLSPYANFKKTVTASVKGGWKFDFSTGLLLNFSFGDNQFFDQSYRLDSVPGDPSQKKIIQNSNKNITIPSIGALLHVYRRSGRDFNWGGTFGLSLTNQTRLNYHGGLSAIIGSAQRIVLSTGVTLTQAKLISSQYKVDQLVKADLQLDPVPTDNFYRLGWFFAFTYNLTGK</sequence>
<dbReference type="AlphaFoldDB" id="A0A365XUH0"/>
<protein>
    <submittedName>
        <fullName evidence="1">Uncharacterized protein</fullName>
    </submittedName>
</protein>
<keyword evidence="2" id="KW-1185">Reference proteome</keyword>
<organism evidence="1 2">
    <name type="scientific">Chitinophaga flava</name>
    <dbReference type="NCBI Taxonomy" id="2259036"/>
    <lineage>
        <taxon>Bacteria</taxon>
        <taxon>Pseudomonadati</taxon>
        <taxon>Bacteroidota</taxon>
        <taxon>Chitinophagia</taxon>
        <taxon>Chitinophagales</taxon>
        <taxon>Chitinophagaceae</taxon>
        <taxon>Chitinophaga</taxon>
    </lineage>
</organism>
<proteinExistence type="predicted"/>
<evidence type="ECO:0000313" key="2">
    <source>
        <dbReference type="Proteomes" id="UP000253410"/>
    </source>
</evidence>
<dbReference type="Proteomes" id="UP000253410">
    <property type="component" value="Unassembled WGS sequence"/>
</dbReference>
<evidence type="ECO:0000313" key="1">
    <source>
        <dbReference type="EMBL" id="RBL89344.1"/>
    </source>
</evidence>
<comment type="caution">
    <text evidence="1">The sequence shown here is derived from an EMBL/GenBank/DDBJ whole genome shotgun (WGS) entry which is preliminary data.</text>
</comment>